<evidence type="ECO:0000256" key="3">
    <source>
        <dbReference type="ARBA" id="ARBA00023054"/>
    </source>
</evidence>
<gene>
    <name evidence="4" type="ORF">JD844_002506</name>
</gene>
<name>A0ABQ7TC82_PHRPL</name>
<evidence type="ECO:0000256" key="2">
    <source>
        <dbReference type="ARBA" id="ARBA00022737"/>
    </source>
</evidence>
<proteinExistence type="predicted"/>
<dbReference type="Proteomes" id="UP000826234">
    <property type="component" value="Unassembled WGS sequence"/>
</dbReference>
<evidence type="ECO:0000313" key="5">
    <source>
        <dbReference type="Proteomes" id="UP000826234"/>
    </source>
</evidence>
<accession>A0ABQ7TC82</accession>
<sequence length="189" mass="20635">MAADGAQLTEDDVRERVNLRHQNLADVRSLSLPGTYHEKITHLGNSLKNFIFLKSLDLSRNALTTLEYRVVQPSLTDLARQDELLVQIPANAEHFTPQLVHMETSSEGEIIDSPLAQHRRSATSVPSALGVKSPVRIPERAVVSHIISSLASSVTIDILQLTHPLHLGGLIPAGQIIIQLSVPTDQLLG</sequence>
<dbReference type="PANTHER" id="PTHR23311:SF7">
    <property type="entry name" value="CENTROSOMAL PROTEIN OF 72 KDA"/>
    <property type="match status" value="1"/>
</dbReference>
<protein>
    <recommendedName>
        <fullName evidence="6">Leucine-rich repeat-containing protein 20</fullName>
    </recommendedName>
</protein>
<dbReference type="Gene3D" id="3.80.10.10">
    <property type="entry name" value="Ribonuclease Inhibitor"/>
    <property type="match status" value="1"/>
</dbReference>
<organism evidence="4 5">
    <name type="scientific">Phrynosoma platyrhinos</name>
    <name type="common">Desert horned lizard</name>
    <dbReference type="NCBI Taxonomy" id="52577"/>
    <lineage>
        <taxon>Eukaryota</taxon>
        <taxon>Metazoa</taxon>
        <taxon>Chordata</taxon>
        <taxon>Craniata</taxon>
        <taxon>Vertebrata</taxon>
        <taxon>Euteleostomi</taxon>
        <taxon>Lepidosauria</taxon>
        <taxon>Squamata</taxon>
        <taxon>Bifurcata</taxon>
        <taxon>Unidentata</taxon>
        <taxon>Episquamata</taxon>
        <taxon>Toxicofera</taxon>
        <taxon>Iguania</taxon>
        <taxon>Phrynosomatidae</taxon>
        <taxon>Phrynosomatinae</taxon>
        <taxon>Phrynosoma</taxon>
    </lineage>
</organism>
<reference evidence="4 5" key="1">
    <citation type="journal article" date="2022" name="Gigascience">
        <title>A chromosome-level genome assembly and annotation of the desert horned lizard, Phrynosoma platyrhinos, provides insight into chromosomal rearrangements among reptiles.</title>
        <authorList>
            <person name="Koochekian N."/>
            <person name="Ascanio A."/>
            <person name="Farleigh K."/>
            <person name="Card D.C."/>
            <person name="Schield D.R."/>
            <person name="Castoe T.A."/>
            <person name="Jezkova T."/>
        </authorList>
    </citation>
    <scope>NUCLEOTIDE SEQUENCE [LARGE SCALE GENOMIC DNA]</scope>
    <source>
        <strain evidence="4">NK-2021</strain>
    </source>
</reference>
<keyword evidence="5" id="KW-1185">Reference proteome</keyword>
<dbReference type="InterPro" id="IPR055320">
    <property type="entry name" value="CEP72-like"/>
</dbReference>
<dbReference type="EMBL" id="JAIPUX010000521">
    <property type="protein sequence ID" value="KAH0627101.1"/>
    <property type="molecule type" value="Genomic_DNA"/>
</dbReference>
<keyword evidence="2" id="KW-0677">Repeat</keyword>
<dbReference type="SUPFAM" id="SSF52058">
    <property type="entry name" value="L domain-like"/>
    <property type="match status" value="1"/>
</dbReference>
<dbReference type="PANTHER" id="PTHR23311">
    <property type="entry name" value="HEAT SHOCK REGULATED 2"/>
    <property type="match status" value="1"/>
</dbReference>
<keyword evidence="3" id="KW-0175">Coiled coil</keyword>
<dbReference type="InterPro" id="IPR032675">
    <property type="entry name" value="LRR_dom_sf"/>
</dbReference>
<evidence type="ECO:0000256" key="1">
    <source>
        <dbReference type="ARBA" id="ARBA00022614"/>
    </source>
</evidence>
<evidence type="ECO:0008006" key="6">
    <source>
        <dbReference type="Google" id="ProtNLM"/>
    </source>
</evidence>
<comment type="caution">
    <text evidence="4">The sequence shown here is derived from an EMBL/GenBank/DDBJ whole genome shotgun (WGS) entry which is preliminary data.</text>
</comment>
<keyword evidence="1" id="KW-0433">Leucine-rich repeat</keyword>
<evidence type="ECO:0000313" key="4">
    <source>
        <dbReference type="EMBL" id="KAH0627101.1"/>
    </source>
</evidence>